<feature type="signal peptide" evidence="1">
    <location>
        <begin position="1"/>
        <end position="19"/>
    </location>
</feature>
<name>A0A9P6CFG6_9AGAR</name>
<gene>
    <name evidence="2" type="ORF">BDZ94DRAFT_1266641</name>
</gene>
<evidence type="ECO:0000256" key="1">
    <source>
        <dbReference type="SAM" id="SignalP"/>
    </source>
</evidence>
<keyword evidence="1" id="KW-0732">Signal</keyword>
<evidence type="ECO:0008006" key="4">
    <source>
        <dbReference type="Google" id="ProtNLM"/>
    </source>
</evidence>
<evidence type="ECO:0000313" key="2">
    <source>
        <dbReference type="EMBL" id="KAF9460210.1"/>
    </source>
</evidence>
<organism evidence="2 3">
    <name type="scientific">Collybia nuda</name>
    <dbReference type="NCBI Taxonomy" id="64659"/>
    <lineage>
        <taxon>Eukaryota</taxon>
        <taxon>Fungi</taxon>
        <taxon>Dikarya</taxon>
        <taxon>Basidiomycota</taxon>
        <taxon>Agaricomycotina</taxon>
        <taxon>Agaricomycetes</taxon>
        <taxon>Agaricomycetidae</taxon>
        <taxon>Agaricales</taxon>
        <taxon>Tricholomatineae</taxon>
        <taxon>Clitocybaceae</taxon>
        <taxon>Collybia</taxon>
    </lineage>
</organism>
<keyword evidence="3" id="KW-1185">Reference proteome</keyword>
<dbReference type="EMBL" id="MU150303">
    <property type="protein sequence ID" value="KAF9460210.1"/>
    <property type="molecule type" value="Genomic_DNA"/>
</dbReference>
<evidence type="ECO:0000313" key="3">
    <source>
        <dbReference type="Proteomes" id="UP000807353"/>
    </source>
</evidence>
<sequence>MRCFVLSLWILTMWNVSTYTRSYGLCTTHVESQVYLPPGSPSIVQSLLLRRVEFFSYTNSVSMTTNKSIDPAASSGVWRYILMDMKEIGILCRASRERPNRTHV</sequence>
<comment type="caution">
    <text evidence="2">The sequence shown here is derived from an EMBL/GenBank/DDBJ whole genome shotgun (WGS) entry which is preliminary data.</text>
</comment>
<reference evidence="2" key="1">
    <citation type="submission" date="2020-11" db="EMBL/GenBank/DDBJ databases">
        <authorList>
            <consortium name="DOE Joint Genome Institute"/>
            <person name="Ahrendt S."/>
            <person name="Riley R."/>
            <person name="Andreopoulos W."/>
            <person name="Labutti K."/>
            <person name="Pangilinan J."/>
            <person name="Ruiz-Duenas F.J."/>
            <person name="Barrasa J.M."/>
            <person name="Sanchez-Garcia M."/>
            <person name="Camarero S."/>
            <person name="Miyauchi S."/>
            <person name="Serrano A."/>
            <person name="Linde D."/>
            <person name="Babiker R."/>
            <person name="Drula E."/>
            <person name="Ayuso-Fernandez I."/>
            <person name="Pacheco R."/>
            <person name="Padilla G."/>
            <person name="Ferreira P."/>
            <person name="Barriuso J."/>
            <person name="Kellner H."/>
            <person name="Castanera R."/>
            <person name="Alfaro M."/>
            <person name="Ramirez L."/>
            <person name="Pisabarro A.G."/>
            <person name="Kuo A."/>
            <person name="Tritt A."/>
            <person name="Lipzen A."/>
            <person name="He G."/>
            <person name="Yan M."/>
            <person name="Ng V."/>
            <person name="Cullen D."/>
            <person name="Martin F."/>
            <person name="Rosso M.-N."/>
            <person name="Henrissat B."/>
            <person name="Hibbett D."/>
            <person name="Martinez A.T."/>
            <person name="Grigoriev I.V."/>
        </authorList>
    </citation>
    <scope>NUCLEOTIDE SEQUENCE</scope>
    <source>
        <strain evidence="2">CBS 247.69</strain>
    </source>
</reference>
<feature type="chain" id="PRO_5040184050" description="Secreted protein" evidence="1">
    <location>
        <begin position="20"/>
        <end position="104"/>
    </location>
</feature>
<dbReference type="AlphaFoldDB" id="A0A9P6CFG6"/>
<proteinExistence type="predicted"/>
<accession>A0A9P6CFG6</accession>
<dbReference type="Proteomes" id="UP000807353">
    <property type="component" value="Unassembled WGS sequence"/>
</dbReference>
<protein>
    <recommendedName>
        <fullName evidence="4">Secreted protein</fullName>
    </recommendedName>
</protein>